<dbReference type="OrthoDB" id="21522at2759"/>
<dbReference type="OMA" id="CRMKAKD"/>
<gene>
    <name evidence="2" type="primary">LOC111601185</name>
</gene>
<keyword evidence="1" id="KW-1185">Reference proteome</keyword>
<dbReference type="InterPro" id="IPR016024">
    <property type="entry name" value="ARM-type_fold"/>
</dbReference>
<dbReference type="PANTHER" id="PTHR16356:SF1">
    <property type="entry name" value="TRANSMEMBRANE AND COILED-COIL DOMAIN-CONTAINING PROTEIN 6"/>
    <property type="match status" value="1"/>
</dbReference>
<protein>
    <submittedName>
        <fullName evidence="2">Uncharacterized protein LOC111601185</fullName>
    </submittedName>
</protein>
<evidence type="ECO:0000313" key="2">
    <source>
        <dbReference type="RefSeq" id="XP_023173434.2"/>
    </source>
</evidence>
<organism evidence="1 2">
    <name type="scientific">Drosophila hydei</name>
    <name type="common">Fruit fly</name>
    <dbReference type="NCBI Taxonomy" id="7224"/>
    <lineage>
        <taxon>Eukaryota</taxon>
        <taxon>Metazoa</taxon>
        <taxon>Ecdysozoa</taxon>
        <taxon>Arthropoda</taxon>
        <taxon>Hexapoda</taxon>
        <taxon>Insecta</taxon>
        <taxon>Pterygota</taxon>
        <taxon>Neoptera</taxon>
        <taxon>Endopterygota</taxon>
        <taxon>Diptera</taxon>
        <taxon>Brachycera</taxon>
        <taxon>Muscomorpha</taxon>
        <taxon>Ephydroidea</taxon>
        <taxon>Drosophilidae</taxon>
        <taxon>Drosophila</taxon>
    </lineage>
</organism>
<sequence>MEIVARASTPAVDVQINDTALRLRIREYARQQRKELRTNTTDALRFGLGQIKDKISELENLGIKDVQGMASRIKRRKHATGEDMYRLSHAFLQGNENITAFAEVQGATQVIIKEFTGTQMQRQIEAAECLCNYSLGDAHVCEKITTMAGSYLVTFLDSKEPRLKRSCLWTLANILATCTKSASMLLQMQLASKLWKLYTLPVNDINGYHEDAAICLYLIANRAASSITAEDRRYIAENLHKKQPGEAAADYLMYIVFQLEIVSRERDLCAPHFQHLLQFFVENLNLNMNTAADKLRIVYGVRVVANIFATRPSMGQLELQAEHLVNVLNKLFALRDTNLTMDLMQLLKNLIEAQLLDNELLLEHIRVYA</sequence>
<dbReference type="AlphaFoldDB" id="A0A6J1LYH8"/>
<evidence type="ECO:0000313" key="1">
    <source>
        <dbReference type="Proteomes" id="UP000504633"/>
    </source>
</evidence>
<dbReference type="GeneID" id="111601185"/>
<dbReference type="Gene3D" id="1.25.10.10">
    <property type="entry name" value="Leucine-rich Repeat Variant"/>
    <property type="match status" value="1"/>
</dbReference>
<dbReference type="PANTHER" id="PTHR16356">
    <property type="entry name" value="TRANSMEMBRANE AND COILED-COIL DOMAIN-CONTAINING PROTEIN 6 TMCO6"/>
    <property type="match status" value="1"/>
</dbReference>
<dbReference type="Proteomes" id="UP000504633">
    <property type="component" value="Unplaced"/>
</dbReference>
<dbReference type="SUPFAM" id="SSF48371">
    <property type="entry name" value="ARM repeat"/>
    <property type="match status" value="1"/>
</dbReference>
<dbReference type="RefSeq" id="XP_023173434.2">
    <property type="nucleotide sequence ID" value="XM_023317666.2"/>
</dbReference>
<proteinExistence type="predicted"/>
<name>A0A6J1LYH8_DROHY</name>
<dbReference type="KEGG" id="dhe:111601185"/>
<dbReference type="InterPro" id="IPR011989">
    <property type="entry name" value="ARM-like"/>
</dbReference>
<accession>A0A6J1LYH8</accession>
<reference evidence="2" key="1">
    <citation type="submission" date="2025-08" db="UniProtKB">
        <authorList>
            <consortium name="RefSeq"/>
        </authorList>
    </citation>
    <scope>IDENTIFICATION</scope>
    <source>
        <strain evidence="2">15085-1641.00</strain>
        <tissue evidence="2">Whole body</tissue>
    </source>
</reference>